<name>A0A9X1AG78_9HYPH</name>
<dbReference type="Proteomes" id="UP001138921">
    <property type="component" value="Unassembled WGS sequence"/>
</dbReference>
<protein>
    <recommendedName>
        <fullName evidence="4">DUF1579 domain-containing protein</fullName>
    </recommendedName>
</protein>
<evidence type="ECO:0000313" key="3">
    <source>
        <dbReference type="Proteomes" id="UP001138921"/>
    </source>
</evidence>
<dbReference type="AlphaFoldDB" id="A0A9X1AG78"/>
<reference evidence="2" key="2">
    <citation type="submission" date="2021-03" db="EMBL/GenBank/DDBJ databases">
        <authorList>
            <person name="Artuso I."/>
            <person name="Turrini P."/>
            <person name="Pirolo M."/>
            <person name="Lugli G.A."/>
            <person name="Ventura M."/>
            <person name="Visca P."/>
        </authorList>
    </citation>
    <scope>NUCLEOTIDE SEQUENCE</scope>
    <source>
        <strain evidence="2">LMG 26462</strain>
    </source>
</reference>
<accession>A0A9X1AG78</accession>
<keyword evidence="3" id="KW-1185">Reference proteome</keyword>
<evidence type="ECO:0000256" key="1">
    <source>
        <dbReference type="SAM" id="SignalP"/>
    </source>
</evidence>
<sequence>MKSLARMILAISTIFVAPMAGASESDFLQSLEGTWSGSGTIKVRTDASPVKVACKFTSEAADASLALDGYCRGLIVVSRSIEANLNAMGGSYSGSYVGAGTGTAALSGNRRGNAIDLGIRWAKEVNGDRSARLTVEKVGGEGMTLTTVDVDPKTGKNVVTSRINLRRV</sequence>
<organism evidence="2 3">
    <name type="scientific">Aminobacter anthyllidis</name>
    <dbReference type="NCBI Taxonomy" id="1035067"/>
    <lineage>
        <taxon>Bacteria</taxon>
        <taxon>Pseudomonadati</taxon>
        <taxon>Pseudomonadota</taxon>
        <taxon>Alphaproteobacteria</taxon>
        <taxon>Hyphomicrobiales</taxon>
        <taxon>Phyllobacteriaceae</taxon>
        <taxon>Aminobacter</taxon>
    </lineage>
</organism>
<feature type="chain" id="PRO_5040938526" description="DUF1579 domain-containing protein" evidence="1">
    <location>
        <begin position="23"/>
        <end position="168"/>
    </location>
</feature>
<dbReference type="RefSeq" id="WP_214393162.1">
    <property type="nucleotide sequence ID" value="NZ_JAFLWW010000011.1"/>
</dbReference>
<evidence type="ECO:0008006" key="4">
    <source>
        <dbReference type="Google" id="ProtNLM"/>
    </source>
</evidence>
<proteinExistence type="predicted"/>
<dbReference type="EMBL" id="JAFLWW010000011">
    <property type="protein sequence ID" value="MBT1159305.1"/>
    <property type="molecule type" value="Genomic_DNA"/>
</dbReference>
<comment type="caution">
    <text evidence="2">The sequence shown here is derived from an EMBL/GenBank/DDBJ whole genome shotgun (WGS) entry which is preliminary data.</text>
</comment>
<feature type="signal peptide" evidence="1">
    <location>
        <begin position="1"/>
        <end position="22"/>
    </location>
</feature>
<evidence type="ECO:0000313" key="2">
    <source>
        <dbReference type="EMBL" id="MBT1159305.1"/>
    </source>
</evidence>
<keyword evidence="1" id="KW-0732">Signal</keyword>
<gene>
    <name evidence="2" type="ORF">J1C56_27390</name>
</gene>
<reference evidence="2" key="1">
    <citation type="journal article" date="2021" name="Microorganisms">
        <title>Phylogenomic Reconstruction and Metabolic Potential of the Genus Aminobacter.</title>
        <authorList>
            <person name="Artuso I."/>
            <person name="Turrini P."/>
            <person name="Pirolo M."/>
            <person name="Lugli G.A."/>
            <person name="Ventura M."/>
            <person name="Visca P."/>
        </authorList>
    </citation>
    <scope>NUCLEOTIDE SEQUENCE</scope>
    <source>
        <strain evidence="2">LMG 26462</strain>
    </source>
</reference>